<dbReference type="InterPro" id="IPR003661">
    <property type="entry name" value="HisK_dim/P_dom"/>
</dbReference>
<dbReference type="CDD" id="cd00130">
    <property type="entry name" value="PAS"/>
    <property type="match status" value="1"/>
</dbReference>
<dbReference type="SUPFAM" id="SSF55874">
    <property type="entry name" value="ATPase domain of HSP90 chaperone/DNA topoisomerase II/histidine kinase"/>
    <property type="match status" value="1"/>
</dbReference>
<dbReference type="Pfam" id="PF00512">
    <property type="entry name" value="HisKA"/>
    <property type="match status" value="1"/>
</dbReference>
<comment type="catalytic activity">
    <reaction evidence="1">
        <text>ATP + protein L-histidine = ADP + protein N-phospho-L-histidine.</text>
        <dbReference type="EC" id="2.7.13.3"/>
    </reaction>
</comment>
<keyword evidence="10" id="KW-1185">Reference proteome</keyword>
<dbReference type="PROSITE" id="PS50112">
    <property type="entry name" value="PAS"/>
    <property type="match status" value="1"/>
</dbReference>
<dbReference type="Pfam" id="PF08447">
    <property type="entry name" value="PAS_3"/>
    <property type="match status" value="1"/>
</dbReference>
<dbReference type="RefSeq" id="WP_097644393.1">
    <property type="nucleotide sequence ID" value="NZ_NQWI01000052.1"/>
</dbReference>
<dbReference type="GO" id="GO:0000155">
    <property type="term" value="F:phosphorelay sensor kinase activity"/>
    <property type="evidence" value="ECO:0007669"/>
    <property type="project" value="InterPro"/>
</dbReference>
<dbReference type="Gene3D" id="1.10.287.130">
    <property type="match status" value="1"/>
</dbReference>
<dbReference type="InterPro" id="IPR036890">
    <property type="entry name" value="HATPase_C_sf"/>
</dbReference>
<evidence type="ECO:0000256" key="2">
    <source>
        <dbReference type="ARBA" id="ARBA00012438"/>
    </source>
</evidence>
<dbReference type="FunFam" id="3.30.565.10:FF:000006">
    <property type="entry name" value="Sensor histidine kinase WalK"/>
    <property type="match status" value="1"/>
</dbReference>
<evidence type="ECO:0000256" key="5">
    <source>
        <dbReference type="ARBA" id="ARBA00022777"/>
    </source>
</evidence>
<dbReference type="InterPro" id="IPR035965">
    <property type="entry name" value="PAS-like_dom_sf"/>
</dbReference>
<dbReference type="InterPro" id="IPR013655">
    <property type="entry name" value="PAS_fold_3"/>
</dbReference>
<proteinExistence type="predicted"/>
<dbReference type="PROSITE" id="PS50109">
    <property type="entry name" value="HIS_KIN"/>
    <property type="match status" value="1"/>
</dbReference>
<dbReference type="InterPro" id="IPR005467">
    <property type="entry name" value="His_kinase_dom"/>
</dbReference>
<dbReference type="CDD" id="cd00075">
    <property type="entry name" value="HATPase"/>
    <property type="match status" value="1"/>
</dbReference>
<dbReference type="SMART" id="SM00388">
    <property type="entry name" value="HisKA"/>
    <property type="match status" value="1"/>
</dbReference>
<dbReference type="InterPro" id="IPR003594">
    <property type="entry name" value="HATPase_dom"/>
</dbReference>
<gene>
    <name evidence="9" type="ORF">CJ255_12250</name>
</gene>
<dbReference type="AlphaFoldDB" id="A0A2A6RIS7"/>
<keyword evidence="3" id="KW-0597">Phosphoprotein</keyword>
<feature type="domain" description="Histidine kinase" evidence="7">
    <location>
        <begin position="143"/>
        <end position="362"/>
    </location>
</feature>
<keyword evidence="6" id="KW-0902">Two-component regulatory system</keyword>
<dbReference type="CDD" id="cd00082">
    <property type="entry name" value="HisKA"/>
    <property type="match status" value="1"/>
</dbReference>
<dbReference type="EC" id="2.7.13.3" evidence="2"/>
<sequence>MPDGEDQLLAILPAMVFTSRPDGTWNYVNPAFCAYTGSSAEALTGLGWAALVHNDDRAIMLQQWQSCIRSGTPFLSEHRFYTASGNYRWQRTEAKPQFNEHGTCTRWVGATIPLSDGLVPTAKRLPAETAQQQRDMSDSILAIAAHELRGPLTVLLGQVRMLQQRMNARTGENPNDRRAVDLLVDQTMRLSALTHVLLDVAHVDYSYLRVNLAVVDLSELVRRVVYRLQPTFPNHILRLRNDAGTLLVMGDAVRLEQVLQNLIQNGVKYSPNGMEIMITLFAHREQAVITVRDQGIGIPAHIQPHLFQRFSTTHSGNSSMMSGLGIGLYLCKAIIDLHKGRIEVESVEGIGSTLTLILPQIQPALVRNESR</sequence>
<dbReference type="Pfam" id="PF02518">
    <property type="entry name" value="HATPase_c"/>
    <property type="match status" value="1"/>
</dbReference>
<dbReference type="PANTHER" id="PTHR43547:SF2">
    <property type="entry name" value="HYBRID SIGNAL TRANSDUCTION HISTIDINE KINASE C"/>
    <property type="match status" value="1"/>
</dbReference>
<evidence type="ECO:0000256" key="1">
    <source>
        <dbReference type="ARBA" id="ARBA00000085"/>
    </source>
</evidence>
<keyword evidence="5" id="KW-0418">Kinase</keyword>
<dbReference type="SMART" id="SM00091">
    <property type="entry name" value="PAS"/>
    <property type="match status" value="1"/>
</dbReference>
<evidence type="ECO:0000313" key="9">
    <source>
        <dbReference type="EMBL" id="PDW02789.1"/>
    </source>
</evidence>
<dbReference type="EMBL" id="NQWI01000052">
    <property type="protein sequence ID" value="PDW02789.1"/>
    <property type="molecule type" value="Genomic_DNA"/>
</dbReference>
<keyword evidence="4" id="KW-0808">Transferase</keyword>
<reference evidence="10" key="1">
    <citation type="submission" date="2017-08" db="EMBL/GenBank/DDBJ databases">
        <authorList>
            <person name="Grouzdev D.S."/>
            <person name="Gaisin V.A."/>
            <person name="Rysina M.S."/>
            <person name="Gorlenko V.M."/>
        </authorList>
    </citation>
    <scope>NUCLEOTIDE SEQUENCE [LARGE SCALE GENOMIC DNA]</scope>
    <source>
        <strain evidence="10">Kir15-3F</strain>
    </source>
</reference>
<dbReference type="Proteomes" id="UP000220527">
    <property type="component" value="Unassembled WGS sequence"/>
</dbReference>
<comment type="caution">
    <text evidence="9">The sequence shown here is derived from an EMBL/GenBank/DDBJ whole genome shotgun (WGS) entry which is preliminary data.</text>
</comment>
<dbReference type="SUPFAM" id="SSF55785">
    <property type="entry name" value="PYP-like sensor domain (PAS domain)"/>
    <property type="match status" value="1"/>
</dbReference>
<dbReference type="InterPro" id="IPR004358">
    <property type="entry name" value="Sig_transdc_His_kin-like_C"/>
</dbReference>
<evidence type="ECO:0000256" key="6">
    <source>
        <dbReference type="ARBA" id="ARBA00023012"/>
    </source>
</evidence>
<accession>A0A2A6RIS7</accession>
<dbReference type="PANTHER" id="PTHR43547">
    <property type="entry name" value="TWO-COMPONENT HISTIDINE KINASE"/>
    <property type="match status" value="1"/>
</dbReference>
<dbReference type="PRINTS" id="PR00344">
    <property type="entry name" value="BCTRLSENSOR"/>
</dbReference>
<evidence type="ECO:0000256" key="4">
    <source>
        <dbReference type="ARBA" id="ARBA00022679"/>
    </source>
</evidence>
<dbReference type="Gene3D" id="3.30.450.20">
    <property type="entry name" value="PAS domain"/>
    <property type="match status" value="1"/>
</dbReference>
<evidence type="ECO:0000259" key="7">
    <source>
        <dbReference type="PROSITE" id="PS50109"/>
    </source>
</evidence>
<dbReference type="SUPFAM" id="SSF47384">
    <property type="entry name" value="Homodimeric domain of signal transducing histidine kinase"/>
    <property type="match status" value="1"/>
</dbReference>
<evidence type="ECO:0000259" key="8">
    <source>
        <dbReference type="PROSITE" id="PS50112"/>
    </source>
</evidence>
<organism evidence="9 10">
    <name type="scientific">Candidatus Viridilinea mediisalina</name>
    <dbReference type="NCBI Taxonomy" id="2024553"/>
    <lineage>
        <taxon>Bacteria</taxon>
        <taxon>Bacillati</taxon>
        <taxon>Chloroflexota</taxon>
        <taxon>Chloroflexia</taxon>
        <taxon>Chloroflexales</taxon>
        <taxon>Chloroflexineae</taxon>
        <taxon>Oscillochloridaceae</taxon>
        <taxon>Candidatus Viridilinea</taxon>
    </lineage>
</organism>
<evidence type="ECO:0000313" key="10">
    <source>
        <dbReference type="Proteomes" id="UP000220527"/>
    </source>
</evidence>
<name>A0A2A6RIS7_9CHLR</name>
<dbReference type="OrthoDB" id="9806130at2"/>
<protein>
    <recommendedName>
        <fullName evidence="2">histidine kinase</fullName>
        <ecNumber evidence="2">2.7.13.3</ecNumber>
    </recommendedName>
</protein>
<dbReference type="InterPro" id="IPR036097">
    <property type="entry name" value="HisK_dim/P_sf"/>
</dbReference>
<dbReference type="NCBIfam" id="TIGR00229">
    <property type="entry name" value="sensory_box"/>
    <property type="match status" value="1"/>
</dbReference>
<feature type="domain" description="PAS" evidence="8">
    <location>
        <begin position="7"/>
        <end position="71"/>
    </location>
</feature>
<dbReference type="InterPro" id="IPR000014">
    <property type="entry name" value="PAS"/>
</dbReference>
<dbReference type="SMART" id="SM00387">
    <property type="entry name" value="HATPase_c"/>
    <property type="match status" value="1"/>
</dbReference>
<dbReference type="Gene3D" id="3.30.565.10">
    <property type="entry name" value="Histidine kinase-like ATPase, C-terminal domain"/>
    <property type="match status" value="1"/>
</dbReference>
<evidence type="ECO:0000256" key="3">
    <source>
        <dbReference type="ARBA" id="ARBA00022553"/>
    </source>
</evidence>